<dbReference type="Proteomes" id="UP000321126">
    <property type="component" value="Unassembled WGS sequence"/>
</dbReference>
<evidence type="ECO:0000313" key="2">
    <source>
        <dbReference type="Proteomes" id="UP000321126"/>
    </source>
</evidence>
<protein>
    <submittedName>
        <fullName evidence="1">Uncharacterized protein</fullName>
    </submittedName>
</protein>
<gene>
    <name evidence="1" type="ORF">FOT62_21305</name>
</gene>
<proteinExistence type="predicted"/>
<comment type="caution">
    <text evidence="1">The sequence shown here is derived from an EMBL/GenBank/DDBJ whole genome shotgun (WGS) entry which is preliminary data.</text>
</comment>
<reference evidence="1 2" key="1">
    <citation type="submission" date="2019-07" db="EMBL/GenBank/DDBJ databases">
        <title>Serratia strains were isolated from fresh produce.</title>
        <authorList>
            <person name="Cho G.-S."/>
            <person name="Stein M."/>
            <person name="Lee W."/>
            <person name="Suh S.H."/>
            <person name="Franz C.M.A.P."/>
        </authorList>
    </citation>
    <scope>NUCLEOTIDE SEQUENCE [LARGE SCALE GENOMIC DNA]</scope>
    <source>
        <strain evidence="1 2">S16</strain>
    </source>
</reference>
<organism evidence="1 2">
    <name type="scientific">Serratia marcescens</name>
    <dbReference type="NCBI Taxonomy" id="615"/>
    <lineage>
        <taxon>Bacteria</taxon>
        <taxon>Pseudomonadati</taxon>
        <taxon>Pseudomonadota</taxon>
        <taxon>Gammaproteobacteria</taxon>
        <taxon>Enterobacterales</taxon>
        <taxon>Yersiniaceae</taxon>
        <taxon>Serratia</taxon>
    </lineage>
</organism>
<sequence length="71" mass="8137">MLHIIPVCILALVGAGYVFRAWGISRMEYTDPVLRELSHHPVAVAQARNRRRYCFAMAFMGSEAQPYEIVR</sequence>
<evidence type="ECO:0000313" key="1">
    <source>
        <dbReference type="EMBL" id="TXE28310.1"/>
    </source>
</evidence>
<name>A0A5C7BW41_SERMA</name>
<accession>A0A5C7BW41</accession>
<dbReference type="AlphaFoldDB" id="A0A5C7BW41"/>
<dbReference type="RefSeq" id="WP_147882509.1">
    <property type="nucleotide sequence ID" value="NZ_VOUQ01000015.1"/>
</dbReference>
<dbReference type="EMBL" id="VOUQ01000015">
    <property type="protein sequence ID" value="TXE28310.1"/>
    <property type="molecule type" value="Genomic_DNA"/>
</dbReference>